<evidence type="ECO:0000259" key="7">
    <source>
        <dbReference type="SMART" id="SM01086"/>
    </source>
</evidence>
<dbReference type="SMART" id="SM01086">
    <property type="entry name" value="ClpB_D2-small"/>
    <property type="match status" value="1"/>
</dbReference>
<feature type="domain" description="AAA+ ATPase" evidence="6">
    <location>
        <begin position="303"/>
        <end position="429"/>
    </location>
</feature>
<dbReference type="PRINTS" id="PR00300">
    <property type="entry name" value="CLPPROTEASEA"/>
</dbReference>
<dbReference type="InterPro" id="IPR003959">
    <property type="entry name" value="ATPase_AAA_core"/>
</dbReference>
<feature type="transmembrane region" description="Helical" evidence="5">
    <location>
        <begin position="24"/>
        <end position="44"/>
    </location>
</feature>
<gene>
    <name evidence="8" type="ORF">A3D47_00190</name>
</gene>
<evidence type="ECO:0000256" key="5">
    <source>
        <dbReference type="SAM" id="Phobius"/>
    </source>
</evidence>
<dbReference type="InterPro" id="IPR019489">
    <property type="entry name" value="Clp_ATPase_C"/>
</dbReference>
<keyword evidence="3" id="KW-0067">ATP-binding</keyword>
<dbReference type="InterPro" id="IPR001270">
    <property type="entry name" value="ClpA/B"/>
</dbReference>
<keyword evidence="2" id="KW-0547">Nucleotide-binding</keyword>
<dbReference type="GO" id="GO:0034605">
    <property type="term" value="P:cellular response to heat"/>
    <property type="evidence" value="ECO:0007669"/>
    <property type="project" value="TreeGrafter"/>
</dbReference>
<dbReference type="SUPFAM" id="SSF52540">
    <property type="entry name" value="P-loop containing nucleoside triphosphate hydrolases"/>
    <property type="match status" value="2"/>
</dbReference>
<keyword evidence="4" id="KW-0143">Chaperone</keyword>
<evidence type="ECO:0008006" key="10">
    <source>
        <dbReference type="Google" id="ProtNLM"/>
    </source>
</evidence>
<keyword evidence="5" id="KW-1133">Transmembrane helix</keyword>
<evidence type="ECO:0000313" key="9">
    <source>
        <dbReference type="Proteomes" id="UP000178651"/>
    </source>
</evidence>
<evidence type="ECO:0000256" key="1">
    <source>
        <dbReference type="ARBA" id="ARBA00022737"/>
    </source>
</evidence>
<dbReference type="Gene3D" id="1.10.1780.10">
    <property type="entry name" value="Clp, N-terminal domain"/>
    <property type="match status" value="1"/>
</dbReference>
<dbReference type="PANTHER" id="PTHR11638:SF18">
    <property type="entry name" value="HEAT SHOCK PROTEIN 104"/>
    <property type="match status" value="1"/>
</dbReference>
<dbReference type="CDD" id="cd00009">
    <property type="entry name" value="AAA"/>
    <property type="match status" value="1"/>
</dbReference>
<dbReference type="Gene3D" id="3.40.50.300">
    <property type="entry name" value="P-loop containing nucleotide triphosphate hydrolases"/>
    <property type="match status" value="2"/>
</dbReference>
<name>A0A1G1Z0Q0_9BACT</name>
<evidence type="ECO:0000256" key="2">
    <source>
        <dbReference type="ARBA" id="ARBA00022741"/>
    </source>
</evidence>
<feature type="domain" description="Clp ATPase C-terminal" evidence="7">
    <location>
        <begin position="742"/>
        <end position="831"/>
    </location>
</feature>
<evidence type="ECO:0000256" key="4">
    <source>
        <dbReference type="ARBA" id="ARBA00023186"/>
    </source>
</evidence>
<keyword evidence="5" id="KW-0812">Transmembrane</keyword>
<dbReference type="CDD" id="cd19499">
    <property type="entry name" value="RecA-like_ClpB_Hsp104-like"/>
    <property type="match status" value="1"/>
</dbReference>
<dbReference type="InterPro" id="IPR050130">
    <property type="entry name" value="ClpA_ClpB"/>
</dbReference>
<comment type="caution">
    <text evidence="8">The sequence shown here is derived from an EMBL/GenBank/DDBJ whole genome shotgun (WGS) entry which is preliminary data.</text>
</comment>
<sequence>MALKREVYFKEPLLEMPVVYRKTVSFITAIWNVLLVAGSIIFILSGTDKLTWAGYLIALYLGHRITHFNSSSEKLDHPMANEKINAADYLSRQARSALVQAANKANLFGGSFLLYLAKELIDKKEAREAFIRLDVDYDQFKAKLEEHLNASMSQIKEDYKAINLSIETLSVGAIEMSLANHNQEIRAADLLAALAGFKESQDMSKLFGLFEISSDDLERALIFGRFSRNLWARKLPTSLGGFISQPYKLRHRIMNRAWTARPTPNLDRFSVDFTDMARAGATGLLVGHETEYQRMIDTLSRPNKPNALIIGEAGAGKEAIVGHLAYEIIRDRVPPPLFDKRLVAIDLNSLLAGADSAEQELRIKNIFEEINQAGNIILYLPDIHNLSRTAGRYELNIVNVIIPLILSNDFPTVGSTYPKDFKQFIDNQGSFADAFQFIDVNEISVSDAERVLTYDSLILEGRYKIKITYSAIKKSVEIAHKYFHQKLLPSSADDLLKEALAEATGRSAEVLTADDIIAVAEKRVNVPLRDAGEKEREKLLNLEVLIHEKLIDQEAAVSAVSKILREYRSGLSANKGPIGSFLFVGPTGVGKTELSKILAKIQFGSEAAMVRFDMSEYQDKSSFSRLIGSPDGEMSGALTEAILRKPFALVLLDEFEKAYPDVLNLFLQVFEDGRLTDNLGRVVDFKNTIIIATSNAESEFIKEAMDKGQKMEAITEELKKRLVRTFHPELLNRLQIIVFKSLSMDDLHAVAKLLFKEVEVSLNNQGIKFQITDEAIGKIAEIGYSPAFGARPLKSVIADKIKSPLSEMILRSEVQKGGGIKVTLEDNELNISIEKSEESRSS</sequence>
<dbReference type="GO" id="GO:0005524">
    <property type="term" value="F:ATP binding"/>
    <property type="evidence" value="ECO:0007669"/>
    <property type="project" value="UniProtKB-KW"/>
</dbReference>
<keyword evidence="5" id="KW-0472">Membrane</keyword>
<dbReference type="SMART" id="SM00382">
    <property type="entry name" value="AAA"/>
    <property type="match status" value="2"/>
</dbReference>
<dbReference type="InterPro" id="IPR027417">
    <property type="entry name" value="P-loop_NTPase"/>
</dbReference>
<proteinExistence type="predicted"/>
<dbReference type="SUPFAM" id="SSF81923">
    <property type="entry name" value="Double Clp-N motif"/>
    <property type="match status" value="1"/>
</dbReference>
<dbReference type="InterPro" id="IPR036628">
    <property type="entry name" value="Clp_N_dom_sf"/>
</dbReference>
<keyword evidence="1" id="KW-0677">Repeat</keyword>
<reference evidence="8 9" key="1">
    <citation type="journal article" date="2016" name="Nat. Commun.">
        <title>Thousands of microbial genomes shed light on interconnected biogeochemical processes in an aquifer system.</title>
        <authorList>
            <person name="Anantharaman K."/>
            <person name="Brown C.T."/>
            <person name="Hug L.A."/>
            <person name="Sharon I."/>
            <person name="Castelle C.J."/>
            <person name="Probst A.J."/>
            <person name="Thomas B.C."/>
            <person name="Singh A."/>
            <person name="Wilkins M.J."/>
            <person name="Karaoz U."/>
            <person name="Brodie E.L."/>
            <person name="Williams K.H."/>
            <person name="Hubbard S.S."/>
            <person name="Banfield J.F."/>
        </authorList>
    </citation>
    <scope>NUCLEOTIDE SEQUENCE [LARGE SCALE GENOMIC DNA]</scope>
</reference>
<dbReference type="InterPro" id="IPR003593">
    <property type="entry name" value="AAA+_ATPase"/>
</dbReference>
<evidence type="ECO:0000256" key="3">
    <source>
        <dbReference type="ARBA" id="ARBA00022840"/>
    </source>
</evidence>
<dbReference type="GO" id="GO:0005737">
    <property type="term" value="C:cytoplasm"/>
    <property type="evidence" value="ECO:0007669"/>
    <property type="project" value="TreeGrafter"/>
</dbReference>
<dbReference type="InterPro" id="IPR041546">
    <property type="entry name" value="ClpA/ClpB_AAA_lid"/>
</dbReference>
<organism evidence="8 9">
    <name type="scientific">Candidatus Colwellbacteria bacterium RIFCSPHIGHO2_02_FULL_43_15</name>
    <dbReference type="NCBI Taxonomy" id="1797686"/>
    <lineage>
        <taxon>Bacteria</taxon>
        <taxon>Candidatus Colwelliibacteriota</taxon>
    </lineage>
</organism>
<evidence type="ECO:0000259" key="6">
    <source>
        <dbReference type="SMART" id="SM00382"/>
    </source>
</evidence>
<dbReference type="Proteomes" id="UP000178651">
    <property type="component" value="Unassembled WGS sequence"/>
</dbReference>
<evidence type="ECO:0000313" key="8">
    <source>
        <dbReference type="EMBL" id="OGY58182.1"/>
    </source>
</evidence>
<dbReference type="Gene3D" id="1.10.8.60">
    <property type="match status" value="2"/>
</dbReference>
<dbReference type="InterPro" id="IPR028299">
    <property type="entry name" value="ClpA/B_CS2"/>
</dbReference>
<dbReference type="Pfam" id="PF07724">
    <property type="entry name" value="AAA_2"/>
    <property type="match status" value="1"/>
</dbReference>
<protein>
    <recommendedName>
        <fullName evidence="10">Clp R domain-containing protein</fullName>
    </recommendedName>
</protein>
<dbReference type="Pfam" id="PF17871">
    <property type="entry name" value="AAA_lid_9"/>
    <property type="match status" value="1"/>
</dbReference>
<dbReference type="EMBL" id="MHIU01000001">
    <property type="protein sequence ID" value="OGY58182.1"/>
    <property type="molecule type" value="Genomic_DNA"/>
</dbReference>
<dbReference type="Pfam" id="PF10431">
    <property type="entry name" value="ClpB_D2-small"/>
    <property type="match status" value="1"/>
</dbReference>
<accession>A0A1G1Z0Q0</accession>
<dbReference type="GO" id="GO:0016887">
    <property type="term" value="F:ATP hydrolysis activity"/>
    <property type="evidence" value="ECO:0007669"/>
    <property type="project" value="InterPro"/>
</dbReference>
<dbReference type="AlphaFoldDB" id="A0A1G1Z0Q0"/>
<dbReference type="PROSITE" id="PS00871">
    <property type="entry name" value="CLPAB_2"/>
    <property type="match status" value="1"/>
</dbReference>
<dbReference type="PANTHER" id="PTHR11638">
    <property type="entry name" value="ATP-DEPENDENT CLP PROTEASE"/>
    <property type="match status" value="1"/>
</dbReference>
<feature type="domain" description="AAA+ ATPase" evidence="6">
    <location>
        <begin position="577"/>
        <end position="717"/>
    </location>
</feature>